<name>A0A645B165_9ZZZZ</name>
<sequence>MNSKILERILLIMLAAVNIFLAITFVSYKENRGTLTQEAVANAEEILKKRGLNVSDSSVMTVLQKKPTFHFTMSEKKVKTLVAALVGSDGKLLYGSPDSMLYIGKNVSVEIRKDNSIIYINLGLLIPESEKNADEDVIYPEAVMNSDNSGKYSEEKVFVKVNELLSGSVKPGIEPSPKQKKLLEELTGGLTEVSFEDKTLVYLGGAKEDGLEYFAAVQIIEGLPVCDKRIVFVFSGNELVYISGSFIFIKPDASYSLPMIDGINALFGVKDITGDVICTELCYGSVFHSETGFYMIPTYQIEFSDGKKVYVDGVSGVVKETIIDDANIKTAIK</sequence>
<organism evidence="2">
    <name type="scientific">bioreactor metagenome</name>
    <dbReference type="NCBI Taxonomy" id="1076179"/>
    <lineage>
        <taxon>unclassified sequences</taxon>
        <taxon>metagenomes</taxon>
        <taxon>ecological metagenomes</taxon>
    </lineage>
</organism>
<evidence type="ECO:0008006" key="3">
    <source>
        <dbReference type="Google" id="ProtNLM"/>
    </source>
</evidence>
<accession>A0A645B165</accession>
<feature type="transmembrane region" description="Helical" evidence="1">
    <location>
        <begin position="9"/>
        <end position="28"/>
    </location>
</feature>
<protein>
    <recommendedName>
        <fullName evidence="3">Regulatory protein YycH-like domain-containing protein</fullName>
    </recommendedName>
</protein>
<evidence type="ECO:0000256" key="1">
    <source>
        <dbReference type="SAM" id="Phobius"/>
    </source>
</evidence>
<gene>
    <name evidence="2" type="ORF">SDC9_105996</name>
</gene>
<keyword evidence="1" id="KW-0472">Membrane</keyword>
<reference evidence="2" key="1">
    <citation type="submission" date="2019-08" db="EMBL/GenBank/DDBJ databases">
        <authorList>
            <person name="Kucharzyk K."/>
            <person name="Murdoch R.W."/>
            <person name="Higgins S."/>
            <person name="Loffler F."/>
        </authorList>
    </citation>
    <scope>NUCLEOTIDE SEQUENCE</scope>
</reference>
<keyword evidence="1" id="KW-0812">Transmembrane</keyword>
<proteinExistence type="predicted"/>
<dbReference type="EMBL" id="VSSQ01017150">
    <property type="protein sequence ID" value="MPM59157.1"/>
    <property type="molecule type" value="Genomic_DNA"/>
</dbReference>
<keyword evidence="1" id="KW-1133">Transmembrane helix</keyword>
<evidence type="ECO:0000313" key="2">
    <source>
        <dbReference type="EMBL" id="MPM59157.1"/>
    </source>
</evidence>
<comment type="caution">
    <text evidence="2">The sequence shown here is derived from an EMBL/GenBank/DDBJ whole genome shotgun (WGS) entry which is preliminary data.</text>
</comment>
<dbReference type="AlphaFoldDB" id="A0A645B165"/>